<keyword evidence="4" id="KW-0133">Cell shape</keyword>
<evidence type="ECO:0000256" key="6">
    <source>
        <dbReference type="ARBA" id="ARBA00023136"/>
    </source>
</evidence>
<proteinExistence type="predicted"/>
<dbReference type="InterPro" id="IPR018365">
    <property type="entry name" value="Cell_cycle_FtsW-rel_CS"/>
</dbReference>
<evidence type="ECO:0000256" key="3">
    <source>
        <dbReference type="ARBA" id="ARBA00022692"/>
    </source>
</evidence>
<dbReference type="GO" id="GO:0032153">
    <property type="term" value="C:cell division site"/>
    <property type="evidence" value="ECO:0007669"/>
    <property type="project" value="TreeGrafter"/>
</dbReference>
<comment type="pathway">
    <text evidence="2">Cell wall biogenesis; peptidoglycan biosynthesis.</text>
</comment>
<evidence type="ECO:0000256" key="9">
    <source>
        <dbReference type="SAM" id="Phobius"/>
    </source>
</evidence>
<dbReference type="KEGG" id="noy:EXE57_17885"/>
<protein>
    <recommendedName>
        <fullName evidence="7">peptidoglycan glycosyltransferase</fullName>
        <ecNumber evidence="7">2.4.99.28</ecNumber>
    </recommendedName>
</protein>
<evidence type="ECO:0000256" key="5">
    <source>
        <dbReference type="ARBA" id="ARBA00022989"/>
    </source>
</evidence>
<dbReference type="OrthoDB" id="9812661at2"/>
<keyword evidence="3 9" id="KW-0812">Transmembrane</keyword>
<dbReference type="PANTHER" id="PTHR30474">
    <property type="entry name" value="CELL CYCLE PROTEIN"/>
    <property type="match status" value="1"/>
</dbReference>
<evidence type="ECO:0000256" key="2">
    <source>
        <dbReference type="ARBA" id="ARBA00004752"/>
    </source>
</evidence>
<feature type="transmembrane region" description="Helical" evidence="9">
    <location>
        <begin position="329"/>
        <end position="350"/>
    </location>
</feature>
<name>A0A4P7GRS6_9ACTN</name>
<dbReference type="GO" id="GO:0015648">
    <property type="term" value="F:lipid-linked peptidoglycan transporter activity"/>
    <property type="evidence" value="ECO:0007669"/>
    <property type="project" value="TreeGrafter"/>
</dbReference>
<comment type="catalytic activity">
    <reaction evidence="8">
        <text>[GlcNAc-(1-&gt;4)-Mur2Ac(oyl-L-Ala-gamma-D-Glu-L-Lys-D-Ala-D-Ala)](n)-di-trans,octa-cis-undecaprenyl diphosphate + beta-D-GlcNAc-(1-&gt;4)-Mur2Ac(oyl-L-Ala-gamma-D-Glu-L-Lys-D-Ala-D-Ala)-di-trans,octa-cis-undecaprenyl diphosphate = [GlcNAc-(1-&gt;4)-Mur2Ac(oyl-L-Ala-gamma-D-Glu-L-Lys-D-Ala-D-Ala)](n+1)-di-trans,octa-cis-undecaprenyl diphosphate + di-trans,octa-cis-undecaprenyl diphosphate + H(+)</text>
        <dbReference type="Rhea" id="RHEA:23708"/>
        <dbReference type="Rhea" id="RHEA-COMP:9602"/>
        <dbReference type="Rhea" id="RHEA-COMP:9603"/>
        <dbReference type="ChEBI" id="CHEBI:15378"/>
        <dbReference type="ChEBI" id="CHEBI:58405"/>
        <dbReference type="ChEBI" id="CHEBI:60033"/>
        <dbReference type="ChEBI" id="CHEBI:78435"/>
        <dbReference type="EC" id="2.4.99.28"/>
    </reaction>
</comment>
<dbReference type="PROSITE" id="PS00428">
    <property type="entry name" value="FTSW_RODA_SPOVE"/>
    <property type="match status" value="1"/>
</dbReference>
<gene>
    <name evidence="10" type="primary">rodA</name>
    <name evidence="10" type="ORF">EXE57_17885</name>
</gene>
<dbReference type="EC" id="2.4.99.28" evidence="7"/>
<keyword evidence="5 9" id="KW-1133">Transmembrane helix</keyword>
<dbReference type="GO" id="GO:0008955">
    <property type="term" value="F:peptidoglycan glycosyltransferase activity"/>
    <property type="evidence" value="ECO:0007669"/>
    <property type="project" value="UniProtKB-EC"/>
</dbReference>
<dbReference type="NCBIfam" id="TIGR02210">
    <property type="entry name" value="rodA_shape"/>
    <property type="match status" value="1"/>
</dbReference>
<evidence type="ECO:0000256" key="4">
    <source>
        <dbReference type="ARBA" id="ARBA00022960"/>
    </source>
</evidence>
<dbReference type="AlphaFoldDB" id="A0A4P7GRS6"/>
<keyword evidence="6 9" id="KW-0472">Membrane</keyword>
<evidence type="ECO:0000256" key="8">
    <source>
        <dbReference type="ARBA" id="ARBA00049902"/>
    </source>
</evidence>
<feature type="transmembrane region" description="Helical" evidence="9">
    <location>
        <begin position="130"/>
        <end position="147"/>
    </location>
</feature>
<dbReference type="GO" id="GO:0008360">
    <property type="term" value="P:regulation of cell shape"/>
    <property type="evidence" value="ECO:0007669"/>
    <property type="project" value="UniProtKB-KW"/>
</dbReference>
<dbReference type="InterPro" id="IPR011923">
    <property type="entry name" value="RodA/MrdB"/>
</dbReference>
<organism evidence="10 11">
    <name type="scientific">Nocardioides euryhalodurans</name>
    <dbReference type="NCBI Taxonomy" id="2518370"/>
    <lineage>
        <taxon>Bacteria</taxon>
        <taxon>Bacillati</taxon>
        <taxon>Actinomycetota</taxon>
        <taxon>Actinomycetes</taxon>
        <taxon>Propionibacteriales</taxon>
        <taxon>Nocardioidaceae</taxon>
        <taxon>Nocardioides</taxon>
    </lineage>
</organism>
<feature type="transmembrane region" description="Helical" evidence="9">
    <location>
        <begin position="61"/>
        <end position="83"/>
    </location>
</feature>
<evidence type="ECO:0000313" key="10">
    <source>
        <dbReference type="EMBL" id="QBR94577.1"/>
    </source>
</evidence>
<evidence type="ECO:0000256" key="7">
    <source>
        <dbReference type="ARBA" id="ARBA00044770"/>
    </source>
</evidence>
<feature type="transmembrane region" description="Helical" evidence="9">
    <location>
        <begin position="103"/>
        <end position="118"/>
    </location>
</feature>
<feature type="transmembrane region" description="Helical" evidence="9">
    <location>
        <begin position="153"/>
        <end position="169"/>
    </location>
</feature>
<dbReference type="PANTHER" id="PTHR30474:SF14">
    <property type="entry name" value="CELL CYCLE PROTEIN"/>
    <property type="match status" value="1"/>
</dbReference>
<dbReference type="GO" id="GO:0051301">
    <property type="term" value="P:cell division"/>
    <property type="evidence" value="ECO:0007669"/>
    <property type="project" value="InterPro"/>
</dbReference>
<dbReference type="Pfam" id="PF01098">
    <property type="entry name" value="FTSW_RODA_SPOVE"/>
    <property type="match status" value="1"/>
</dbReference>
<feature type="transmembrane region" description="Helical" evidence="9">
    <location>
        <begin position="299"/>
        <end position="323"/>
    </location>
</feature>
<feature type="transmembrane region" description="Helical" evidence="9">
    <location>
        <begin position="266"/>
        <end position="287"/>
    </location>
</feature>
<comment type="subcellular location">
    <subcellularLocation>
        <location evidence="1">Membrane</location>
        <topology evidence="1">Multi-pass membrane protein</topology>
    </subcellularLocation>
</comment>
<dbReference type="EMBL" id="CP038267">
    <property type="protein sequence ID" value="QBR94577.1"/>
    <property type="molecule type" value="Genomic_DNA"/>
</dbReference>
<dbReference type="GO" id="GO:0005886">
    <property type="term" value="C:plasma membrane"/>
    <property type="evidence" value="ECO:0007669"/>
    <property type="project" value="TreeGrafter"/>
</dbReference>
<evidence type="ECO:0000256" key="1">
    <source>
        <dbReference type="ARBA" id="ARBA00004141"/>
    </source>
</evidence>
<evidence type="ECO:0000313" key="11">
    <source>
        <dbReference type="Proteomes" id="UP000294894"/>
    </source>
</evidence>
<dbReference type="Proteomes" id="UP000294894">
    <property type="component" value="Chromosome"/>
</dbReference>
<dbReference type="InterPro" id="IPR001182">
    <property type="entry name" value="FtsW/RodA"/>
</dbReference>
<feature type="transmembrane region" description="Helical" evidence="9">
    <location>
        <begin position="176"/>
        <end position="196"/>
    </location>
</feature>
<reference evidence="10 11" key="1">
    <citation type="submission" date="2019-03" db="EMBL/GenBank/DDBJ databases">
        <title>Three New Species of Nocardioides, Nocardioides euryhalodurans sp. nov., Nocardioides seonyuensis sp. nov. and Nocardioides eburneoflavus sp. nov., Iolated from Soil.</title>
        <authorList>
            <person name="Roh S.G."/>
            <person name="Lee C."/>
            <person name="Kim M.-K."/>
            <person name="Kim S.B."/>
        </authorList>
    </citation>
    <scope>NUCLEOTIDE SEQUENCE [LARGE SCALE GENOMIC DNA]</scope>
    <source>
        <strain evidence="10 11">MMS17-SY117</strain>
    </source>
</reference>
<sequence>MAAVAGLLVIGTLLVWSATSARDDLTAGDPTAYLRKQLVNVAIGLVLMVMVMATDHRWVRILAPLAYLASVGGLVLVLTNGVVINGSRSWIQLGGMSVQPSELAKLAVVIGMALVVAERSEARRRRTVDWVDVTLMLLIAGLPAALILLQPDLGTMLVLTATVFGVLAASGAPRRWLALLAGGGVSVAVLAVWAGLLEDYQVDRFLAFTDPELDPRGAGYNTEQARIAVGNGGLFGEGLFNGSQTRSGFVPEQHTDFIFTVAGEELGLLGAGVLIALLAVVIWRALVIASRTDDVFGRIAASGIACWLGFQAFQNIGMCLGIMPVTGVPLPFVSSGGSSMFAVLLAVGLLQNIHLRSSASPTRHLSPGRVLVRR</sequence>
<accession>A0A4P7GRS6</accession>
<feature type="transmembrane region" description="Helical" evidence="9">
    <location>
        <begin position="37"/>
        <end position="54"/>
    </location>
</feature>
<keyword evidence="11" id="KW-1185">Reference proteome</keyword>